<dbReference type="WBParaSite" id="PS1159_v2.g2876.t1">
    <property type="protein sequence ID" value="PS1159_v2.g2876.t1"/>
    <property type="gene ID" value="PS1159_v2.g2876"/>
</dbReference>
<sequence length="159" mass="17732">MIGAATARLRLSKQQNKRTTTPNKNYQRRRSQSPGARNLPNSLLSATSSPAHRRGSCSIIISGPTTTIGTNNSPDNRLKVPLPFHRKRSGSVPVIKFNLAIAWNIKPDYVRGIKVTWARLCDTPRSTCKGIVAIMDKVFEKFESKEKTLKEVFYNSACT</sequence>
<evidence type="ECO:0000313" key="1">
    <source>
        <dbReference type="Proteomes" id="UP000887580"/>
    </source>
</evidence>
<dbReference type="Proteomes" id="UP000887580">
    <property type="component" value="Unplaced"/>
</dbReference>
<reference evidence="2" key="1">
    <citation type="submission" date="2022-11" db="UniProtKB">
        <authorList>
            <consortium name="WormBaseParasite"/>
        </authorList>
    </citation>
    <scope>IDENTIFICATION</scope>
</reference>
<name>A0AC35GB03_9BILA</name>
<organism evidence="1 2">
    <name type="scientific">Panagrolaimus sp. PS1159</name>
    <dbReference type="NCBI Taxonomy" id="55785"/>
    <lineage>
        <taxon>Eukaryota</taxon>
        <taxon>Metazoa</taxon>
        <taxon>Ecdysozoa</taxon>
        <taxon>Nematoda</taxon>
        <taxon>Chromadorea</taxon>
        <taxon>Rhabditida</taxon>
        <taxon>Tylenchina</taxon>
        <taxon>Panagrolaimomorpha</taxon>
        <taxon>Panagrolaimoidea</taxon>
        <taxon>Panagrolaimidae</taxon>
        <taxon>Panagrolaimus</taxon>
    </lineage>
</organism>
<accession>A0AC35GB03</accession>
<protein>
    <submittedName>
        <fullName evidence="2">Uncharacterized protein</fullName>
    </submittedName>
</protein>
<proteinExistence type="predicted"/>
<evidence type="ECO:0000313" key="2">
    <source>
        <dbReference type="WBParaSite" id="PS1159_v2.g2876.t1"/>
    </source>
</evidence>